<evidence type="ECO:0000313" key="2">
    <source>
        <dbReference type="EMBL" id="MCV7172503.1"/>
    </source>
</evidence>
<feature type="transmembrane region" description="Helical" evidence="1">
    <location>
        <begin position="16"/>
        <end position="41"/>
    </location>
</feature>
<keyword evidence="3" id="KW-1185">Reference proteome</keyword>
<keyword evidence="1" id="KW-0472">Membrane</keyword>
<name>A0A9X3BW76_9MYCO</name>
<keyword evidence="1" id="KW-1133">Transmembrane helix</keyword>
<accession>A0A9X3BW76</accession>
<dbReference type="RefSeq" id="WP_264014680.1">
    <property type="nucleotide sequence ID" value="NZ_JACKSJ010000186.1"/>
</dbReference>
<organism evidence="2 3">
    <name type="scientific">[Mycobacterium] manitobense</name>
    <dbReference type="NCBI Taxonomy" id="190147"/>
    <lineage>
        <taxon>Bacteria</taxon>
        <taxon>Bacillati</taxon>
        <taxon>Actinomycetota</taxon>
        <taxon>Actinomycetes</taxon>
        <taxon>Mycobacteriales</taxon>
        <taxon>Mycobacteriaceae</taxon>
        <taxon>Mycolicibacterium</taxon>
    </lineage>
</organism>
<comment type="caution">
    <text evidence="2">The sequence shown here is derived from an EMBL/GenBank/DDBJ whole genome shotgun (WGS) entry which is preliminary data.</text>
</comment>
<reference evidence="2" key="1">
    <citation type="submission" date="2020-07" db="EMBL/GenBank/DDBJ databases">
        <authorList>
            <person name="Pettersson B.M.F."/>
            <person name="Behra P.R.K."/>
            <person name="Ramesh M."/>
            <person name="Das S."/>
            <person name="Dasgupta S."/>
            <person name="Kirsebom L.A."/>
        </authorList>
    </citation>
    <scope>NUCLEOTIDE SEQUENCE</scope>
    <source>
        <strain evidence="2">DSM 44615</strain>
    </source>
</reference>
<reference evidence="2" key="2">
    <citation type="journal article" date="2022" name="BMC Genomics">
        <title>Comparative genome analysis of mycobacteria focusing on tRNA and non-coding RNA.</title>
        <authorList>
            <person name="Behra P.R.K."/>
            <person name="Pettersson B.M.F."/>
            <person name="Ramesh M."/>
            <person name="Das S."/>
            <person name="Dasgupta S."/>
            <person name="Kirsebom L.A."/>
        </authorList>
    </citation>
    <scope>NUCLEOTIDE SEQUENCE</scope>
    <source>
        <strain evidence="2">DSM 44615</strain>
    </source>
</reference>
<evidence type="ECO:0000313" key="3">
    <source>
        <dbReference type="Proteomes" id="UP001140293"/>
    </source>
</evidence>
<dbReference type="EMBL" id="JACKSJ010000186">
    <property type="protein sequence ID" value="MCV7172503.1"/>
    <property type="molecule type" value="Genomic_DNA"/>
</dbReference>
<evidence type="ECO:0000256" key="1">
    <source>
        <dbReference type="SAM" id="Phobius"/>
    </source>
</evidence>
<gene>
    <name evidence="2" type="ORF">H7I41_21535</name>
</gene>
<keyword evidence="1" id="KW-0812">Transmembrane</keyword>
<sequence>MADADRPGVLMQIHEYFMALTTAGRLILLISVIAAVGLLGFSLVQCSNKMAYEDCVDSRRAEYGIEGGGGVIATLIEEDCRKITS</sequence>
<proteinExistence type="predicted"/>
<dbReference type="Proteomes" id="UP001140293">
    <property type="component" value="Unassembled WGS sequence"/>
</dbReference>
<dbReference type="AlphaFoldDB" id="A0A9X3BW76"/>
<protein>
    <submittedName>
        <fullName evidence="2">Uncharacterized protein</fullName>
    </submittedName>
</protein>